<sequence length="241" mass="26687">MNAMYSGKVVFSYNLDKGGNDIVCSARLLNRENGNSMKFTFPIAFVAGPVCECYENISITILDSDKPVQQTLQGLAYDSYFMVTLTVDGRENSQVRCMMFRPTPVQAPCDNRFFDASLSEESIQMSDDFQFDLPQSTSGGPPEVEIALTQGAIEFKPVMSGESSATGLQFIVDEKPVYTQRFRQPIDLSSDSKPKIRCEQVMGFNACDGKQVNQQSGNLGCQSICACTACMQQRINFGNWN</sequence>
<comment type="caution">
    <text evidence="1">The sequence shown here is derived from an EMBL/GenBank/DDBJ whole genome shotgun (WGS) entry which is preliminary data.</text>
</comment>
<reference evidence="1 2" key="1">
    <citation type="journal article" date="2012" name="Genome Biol.">
        <title>Genome and low-iron response of an oceanic diatom adapted to chronic iron limitation.</title>
        <authorList>
            <person name="Lommer M."/>
            <person name="Specht M."/>
            <person name="Roy A.S."/>
            <person name="Kraemer L."/>
            <person name="Andreson R."/>
            <person name="Gutowska M.A."/>
            <person name="Wolf J."/>
            <person name="Bergner S.V."/>
            <person name="Schilhabel M.B."/>
            <person name="Klostermeier U.C."/>
            <person name="Beiko R.G."/>
            <person name="Rosenstiel P."/>
            <person name="Hippler M."/>
            <person name="Laroche J."/>
        </authorList>
    </citation>
    <scope>NUCLEOTIDE SEQUENCE [LARGE SCALE GENOMIC DNA]</scope>
    <source>
        <strain evidence="1 2">CCMP1005</strain>
    </source>
</reference>
<keyword evidence="2" id="KW-1185">Reference proteome</keyword>
<accession>K0T5J4</accession>
<dbReference type="Proteomes" id="UP000266841">
    <property type="component" value="Unassembled WGS sequence"/>
</dbReference>
<proteinExistence type="predicted"/>
<evidence type="ECO:0000313" key="2">
    <source>
        <dbReference type="Proteomes" id="UP000266841"/>
    </source>
</evidence>
<gene>
    <name evidence="1" type="ORF">THAOC_05483</name>
</gene>
<dbReference type="AlphaFoldDB" id="K0T5J4"/>
<protein>
    <submittedName>
        <fullName evidence="1">Uncharacterized protein</fullName>
    </submittedName>
</protein>
<evidence type="ECO:0000313" key="1">
    <source>
        <dbReference type="EMBL" id="EJK72935.1"/>
    </source>
</evidence>
<organism evidence="1 2">
    <name type="scientific">Thalassiosira oceanica</name>
    <name type="common">Marine diatom</name>
    <dbReference type="NCBI Taxonomy" id="159749"/>
    <lineage>
        <taxon>Eukaryota</taxon>
        <taxon>Sar</taxon>
        <taxon>Stramenopiles</taxon>
        <taxon>Ochrophyta</taxon>
        <taxon>Bacillariophyta</taxon>
        <taxon>Coscinodiscophyceae</taxon>
        <taxon>Thalassiosirophycidae</taxon>
        <taxon>Thalassiosirales</taxon>
        <taxon>Thalassiosiraceae</taxon>
        <taxon>Thalassiosira</taxon>
    </lineage>
</organism>
<dbReference type="EMBL" id="AGNL01005072">
    <property type="protein sequence ID" value="EJK72935.1"/>
    <property type="molecule type" value="Genomic_DNA"/>
</dbReference>
<name>K0T5J4_THAOC</name>
<feature type="non-terminal residue" evidence="1">
    <location>
        <position position="241"/>
    </location>
</feature>